<keyword evidence="11" id="KW-0275">Fatty acid biosynthesis</keyword>
<evidence type="ECO:0000256" key="3">
    <source>
        <dbReference type="ARBA" id="ARBA00008749"/>
    </source>
</evidence>
<organism evidence="12">
    <name type="scientific">Arundo donax</name>
    <name type="common">Giant reed</name>
    <name type="synonym">Donax arundinaceus</name>
    <dbReference type="NCBI Taxonomy" id="35708"/>
    <lineage>
        <taxon>Eukaryota</taxon>
        <taxon>Viridiplantae</taxon>
        <taxon>Streptophyta</taxon>
        <taxon>Embryophyta</taxon>
        <taxon>Tracheophyta</taxon>
        <taxon>Spermatophyta</taxon>
        <taxon>Magnoliopsida</taxon>
        <taxon>Liliopsida</taxon>
        <taxon>Poales</taxon>
        <taxon>Poaceae</taxon>
        <taxon>PACMAD clade</taxon>
        <taxon>Arundinoideae</taxon>
        <taxon>Arundineae</taxon>
        <taxon>Arundo</taxon>
    </lineage>
</organism>
<evidence type="ECO:0000256" key="5">
    <source>
        <dbReference type="ARBA" id="ARBA00022723"/>
    </source>
</evidence>
<dbReference type="Pfam" id="PF03405">
    <property type="entry name" value="FA_desaturase_2"/>
    <property type="match status" value="1"/>
</dbReference>
<evidence type="ECO:0000256" key="2">
    <source>
        <dbReference type="ARBA" id="ARBA00004872"/>
    </source>
</evidence>
<reference evidence="12" key="2">
    <citation type="journal article" date="2015" name="Data Brief">
        <title>Shoot transcriptome of the giant reed, Arundo donax.</title>
        <authorList>
            <person name="Barrero R.A."/>
            <person name="Guerrero F.D."/>
            <person name="Moolhuijzen P."/>
            <person name="Goolsby J.A."/>
            <person name="Tidwell J."/>
            <person name="Bellgard S.E."/>
            <person name="Bellgard M.I."/>
        </authorList>
    </citation>
    <scope>NUCLEOTIDE SEQUENCE</scope>
    <source>
        <tissue evidence="12">Shoot tissue taken approximately 20 cm above the soil surface</tissue>
    </source>
</reference>
<dbReference type="PANTHER" id="PTHR31155:SF14">
    <property type="entry name" value="STEAROYL-ACYL-CARRIER-PROTEIN DESATURASE7"/>
    <property type="match status" value="1"/>
</dbReference>
<dbReference type="InterPro" id="IPR009078">
    <property type="entry name" value="Ferritin-like_SF"/>
</dbReference>
<evidence type="ECO:0000256" key="7">
    <source>
        <dbReference type="ARBA" id="ARBA00022946"/>
    </source>
</evidence>
<accession>A0A0A8YK59</accession>
<reference evidence="12" key="1">
    <citation type="submission" date="2014-09" db="EMBL/GenBank/DDBJ databases">
        <authorList>
            <person name="Magalhaes I.L.F."/>
            <person name="Oliveira U."/>
            <person name="Santos F.R."/>
            <person name="Vidigal T.H.D.A."/>
            <person name="Brescovit A.D."/>
            <person name="Santos A.J."/>
        </authorList>
    </citation>
    <scope>NUCLEOTIDE SEQUENCE</scope>
    <source>
        <tissue evidence="12">Shoot tissue taken approximately 20 cm above the soil surface</tissue>
    </source>
</reference>
<evidence type="ECO:0000313" key="12">
    <source>
        <dbReference type="EMBL" id="JAD25670.1"/>
    </source>
</evidence>
<dbReference type="PANTHER" id="PTHR31155">
    <property type="entry name" value="ACYL- ACYL-CARRIER-PROTEIN DESATURASE-RELATED"/>
    <property type="match status" value="1"/>
</dbReference>
<keyword evidence="10" id="KW-0443">Lipid metabolism</keyword>
<proteinExistence type="inferred from homology"/>
<dbReference type="EMBL" id="GBRH01272225">
    <property type="protein sequence ID" value="JAD25670.1"/>
    <property type="molecule type" value="Transcribed_RNA"/>
</dbReference>
<evidence type="ECO:0000256" key="4">
    <source>
        <dbReference type="ARBA" id="ARBA00022516"/>
    </source>
</evidence>
<dbReference type="UniPathway" id="UPA00199"/>
<dbReference type="GO" id="GO:0046872">
    <property type="term" value="F:metal ion binding"/>
    <property type="evidence" value="ECO:0007669"/>
    <property type="project" value="UniProtKB-KW"/>
</dbReference>
<dbReference type="GO" id="GO:0006633">
    <property type="term" value="P:fatty acid biosynthetic process"/>
    <property type="evidence" value="ECO:0007669"/>
    <property type="project" value="UniProtKB-KW"/>
</dbReference>
<name>A0A0A8YK59_ARUDO</name>
<dbReference type="SUPFAM" id="SSF47240">
    <property type="entry name" value="Ferritin-like"/>
    <property type="match status" value="1"/>
</dbReference>
<evidence type="ECO:0000256" key="6">
    <source>
        <dbReference type="ARBA" id="ARBA00022832"/>
    </source>
</evidence>
<keyword evidence="4" id="KW-0444">Lipid biosynthesis</keyword>
<comment type="cofactor">
    <cofactor evidence="1">
        <name>Fe(2+)</name>
        <dbReference type="ChEBI" id="CHEBI:29033"/>
    </cofactor>
</comment>
<evidence type="ECO:0000256" key="1">
    <source>
        <dbReference type="ARBA" id="ARBA00001954"/>
    </source>
</evidence>
<comment type="similarity">
    <text evidence="3">Belongs to the fatty acid desaturase type 2 family.</text>
</comment>
<evidence type="ECO:0000256" key="10">
    <source>
        <dbReference type="ARBA" id="ARBA00023098"/>
    </source>
</evidence>
<evidence type="ECO:0000256" key="11">
    <source>
        <dbReference type="ARBA" id="ARBA00023160"/>
    </source>
</evidence>
<keyword evidence="8" id="KW-0560">Oxidoreductase</keyword>
<protein>
    <submittedName>
        <fullName evidence="12">Uncharacterized protein</fullName>
    </submittedName>
</protein>
<keyword evidence="5" id="KW-0479">Metal-binding</keyword>
<dbReference type="Gene3D" id="1.10.620.20">
    <property type="entry name" value="Ribonucleotide Reductase, subunit A"/>
    <property type="match status" value="1"/>
</dbReference>
<dbReference type="InterPro" id="IPR005067">
    <property type="entry name" value="Fatty_acid_desaturase-2"/>
</dbReference>
<comment type="pathway">
    <text evidence="2">Lipid metabolism; fatty acid metabolism.</text>
</comment>
<evidence type="ECO:0000256" key="9">
    <source>
        <dbReference type="ARBA" id="ARBA00023004"/>
    </source>
</evidence>
<dbReference type="GO" id="GO:0009570">
    <property type="term" value="C:chloroplast stroma"/>
    <property type="evidence" value="ECO:0007669"/>
    <property type="project" value="TreeGrafter"/>
</dbReference>
<sequence length="68" mass="8025">MVEHFVRRWRVADLGGDLSGEGRRAQDYVCGLPRKIRRMEELAHDRAAQKEPESVSFSWVFDRPVRLR</sequence>
<dbReference type="InterPro" id="IPR012348">
    <property type="entry name" value="RNR-like"/>
</dbReference>
<evidence type="ECO:0000256" key="8">
    <source>
        <dbReference type="ARBA" id="ARBA00023002"/>
    </source>
</evidence>
<keyword evidence="7" id="KW-0809">Transit peptide</keyword>
<keyword evidence="9" id="KW-0408">Iron</keyword>
<keyword evidence="6" id="KW-0276">Fatty acid metabolism</keyword>
<dbReference type="AlphaFoldDB" id="A0A0A8YK59"/>
<dbReference type="GO" id="GO:0045300">
    <property type="term" value="F:stearoyl-[ACP] desaturase activity"/>
    <property type="evidence" value="ECO:0007669"/>
    <property type="project" value="InterPro"/>
</dbReference>